<dbReference type="Gene3D" id="3.30.40.10">
    <property type="entry name" value="Zinc/RING finger domain, C3HC4 (zinc finger)"/>
    <property type="match status" value="1"/>
</dbReference>
<keyword evidence="1" id="KW-0479">Metal-binding</keyword>
<dbReference type="PANTHER" id="PTHR44080:SF1">
    <property type="entry name" value="E3 UBIQUITIN-PROTEIN LIGASE COP1"/>
    <property type="match status" value="1"/>
</dbReference>
<dbReference type="GO" id="GO:0043161">
    <property type="term" value="P:proteasome-mediated ubiquitin-dependent protein catabolic process"/>
    <property type="evidence" value="ECO:0007669"/>
    <property type="project" value="TreeGrafter"/>
</dbReference>
<dbReference type="PANTHER" id="PTHR44080">
    <property type="entry name" value="E3 UBIQUITIN-PROTEIN LIGASE COP1"/>
    <property type="match status" value="1"/>
</dbReference>
<dbReference type="EMBL" id="CAJNOK010004042">
    <property type="protein sequence ID" value="CAF0923967.1"/>
    <property type="molecule type" value="Genomic_DNA"/>
</dbReference>
<dbReference type="Proteomes" id="UP000682733">
    <property type="component" value="Unassembled WGS sequence"/>
</dbReference>
<evidence type="ECO:0000259" key="5">
    <source>
        <dbReference type="PROSITE" id="PS50089"/>
    </source>
</evidence>
<dbReference type="GO" id="GO:0061630">
    <property type="term" value="F:ubiquitin protein ligase activity"/>
    <property type="evidence" value="ECO:0007669"/>
    <property type="project" value="InterPro"/>
</dbReference>
<evidence type="ECO:0000256" key="2">
    <source>
        <dbReference type="ARBA" id="ARBA00022771"/>
    </source>
</evidence>
<dbReference type="CDD" id="cd16504">
    <property type="entry name" value="RING-HC_COP1"/>
    <property type="match status" value="1"/>
</dbReference>
<feature type="domain" description="RING-type" evidence="5">
    <location>
        <begin position="29"/>
        <end position="67"/>
    </location>
</feature>
<keyword evidence="10" id="KW-1185">Reference proteome</keyword>
<dbReference type="GO" id="GO:0008270">
    <property type="term" value="F:zinc ion binding"/>
    <property type="evidence" value="ECO:0007669"/>
    <property type="project" value="UniProtKB-KW"/>
</dbReference>
<keyword evidence="2 4" id="KW-0863">Zinc-finger</keyword>
<dbReference type="AlphaFoldDB" id="A0A814J093"/>
<dbReference type="OrthoDB" id="273771at2759"/>
<proteinExistence type="predicted"/>
<sequence length="330" mass="37338">MASLKRARSDNDHHTEKLIVTNVEEEYNCPICFELISEAFVTRCGHSFCSKCLNRTVEQHHRCPKCQNSLASADIFPNYTLNSLIEKYRQQKPLSNEFDKQGGVVEHISNMVTNLKSLQSADLDHLINIIQEHKEKLDANSEYVHNRLLKIFLLHVHQERSSALDSLSKELSIVDYDLKQMNKRQKITSSSLPSSSAIIITTTKSLLKTDNKNQQVADRRANDGENDNAIVNDNVPIWSAIGVQDLRATPETNEEKQTNTAASTTLTSTHQVKAESIDARLASGAVVPEEKQSTTDIEHRTKIMMRFVEDLTNIYFSTRNSRRLSVDNGK</sequence>
<name>A0A814J093_9BILA</name>
<dbReference type="InterPro" id="IPR017907">
    <property type="entry name" value="Znf_RING_CS"/>
</dbReference>
<dbReference type="SUPFAM" id="SSF57850">
    <property type="entry name" value="RING/U-box"/>
    <property type="match status" value="1"/>
</dbReference>
<evidence type="ECO:0000313" key="6">
    <source>
        <dbReference type="EMBL" id="CAF0923967.1"/>
    </source>
</evidence>
<reference evidence="7" key="1">
    <citation type="submission" date="2021-02" db="EMBL/GenBank/DDBJ databases">
        <authorList>
            <person name="Nowell W R."/>
        </authorList>
    </citation>
    <scope>NUCLEOTIDE SEQUENCE</scope>
</reference>
<evidence type="ECO:0000313" key="8">
    <source>
        <dbReference type="EMBL" id="CAF3701121.1"/>
    </source>
</evidence>
<dbReference type="EMBL" id="CAJNOQ010003824">
    <property type="protein sequence ID" value="CAF1031440.1"/>
    <property type="molecule type" value="Genomic_DNA"/>
</dbReference>
<evidence type="ECO:0000256" key="1">
    <source>
        <dbReference type="ARBA" id="ARBA00022723"/>
    </source>
</evidence>
<dbReference type="EMBL" id="CAJOBA010004044">
    <property type="protein sequence ID" value="CAF3701121.1"/>
    <property type="molecule type" value="Genomic_DNA"/>
</dbReference>
<dbReference type="EMBL" id="CAJOBC010003825">
    <property type="protein sequence ID" value="CAF3802262.1"/>
    <property type="molecule type" value="Genomic_DNA"/>
</dbReference>
<dbReference type="SMART" id="SM00184">
    <property type="entry name" value="RING"/>
    <property type="match status" value="1"/>
</dbReference>
<dbReference type="PROSITE" id="PS50089">
    <property type="entry name" value="ZF_RING_2"/>
    <property type="match status" value="1"/>
</dbReference>
<dbReference type="InterPro" id="IPR013083">
    <property type="entry name" value="Znf_RING/FYVE/PHD"/>
</dbReference>
<organism evidence="7 10">
    <name type="scientific">Didymodactylos carnosus</name>
    <dbReference type="NCBI Taxonomy" id="1234261"/>
    <lineage>
        <taxon>Eukaryota</taxon>
        <taxon>Metazoa</taxon>
        <taxon>Spiralia</taxon>
        <taxon>Gnathifera</taxon>
        <taxon>Rotifera</taxon>
        <taxon>Eurotatoria</taxon>
        <taxon>Bdelloidea</taxon>
        <taxon>Philodinida</taxon>
        <taxon>Philodinidae</taxon>
        <taxon>Didymodactylos</taxon>
    </lineage>
</organism>
<accession>A0A814J093</accession>
<comment type="caution">
    <text evidence="7">The sequence shown here is derived from an EMBL/GenBank/DDBJ whole genome shotgun (WGS) entry which is preliminary data.</text>
</comment>
<gene>
    <name evidence="7" type="ORF">GPM918_LOCUS15300</name>
    <name evidence="6" type="ORF">OVA965_LOCUS10776</name>
    <name evidence="9" type="ORF">SRO942_LOCUS15302</name>
    <name evidence="8" type="ORF">TMI583_LOCUS10772</name>
</gene>
<evidence type="ECO:0000256" key="3">
    <source>
        <dbReference type="ARBA" id="ARBA00022833"/>
    </source>
</evidence>
<evidence type="ECO:0000256" key="4">
    <source>
        <dbReference type="PROSITE-ProRule" id="PRU00175"/>
    </source>
</evidence>
<dbReference type="Proteomes" id="UP000677228">
    <property type="component" value="Unassembled WGS sequence"/>
</dbReference>
<protein>
    <recommendedName>
        <fullName evidence="5">RING-type domain-containing protein</fullName>
    </recommendedName>
</protein>
<evidence type="ECO:0000313" key="9">
    <source>
        <dbReference type="EMBL" id="CAF3802262.1"/>
    </source>
</evidence>
<dbReference type="InterPro" id="IPR042755">
    <property type="entry name" value="COP1"/>
</dbReference>
<dbReference type="Proteomes" id="UP000681722">
    <property type="component" value="Unassembled WGS sequence"/>
</dbReference>
<dbReference type="Pfam" id="PF13923">
    <property type="entry name" value="zf-C3HC4_2"/>
    <property type="match status" value="1"/>
</dbReference>
<evidence type="ECO:0000313" key="10">
    <source>
        <dbReference type="Proteomes" id="UP000663829"/>
    </source>
</evidence>
<dbReference type="InterPro" id="IPR001841">
    <property type="entry name" value="Znf_RING"/>
</dbReference>
<dbReference type="Proteomes" id="UP000663829">
    <property type="component" value="Unassembled WGS sequence"/>
</dbReference>
<dbReference type="PROSITE" id="PS00518">
    <property type="entry name" value="ZF_RING_1"/>
    <property type="match status" value="1"/>
</dbReference>
<keyword evidence="3" id="KW-0862">Zinc</keyword>
<evidence type="ECO:0000313" key="7">
    <source>
        <dbReference type="EMBL" id="CAF1031440.1"/>
    </source>
</evidence>